<protein>
    <submittedName>
        <fullName evidence="10">Class I SAM-dependent rRNA methyltransferase</fullName>
    </submittedName>
</protein>
<dbReference type="InterPro" id="IPR036974">
    <property type="entry name" value="PUA_sf"/>
</dbReference>
<dbReference type="InterPro" id="IPR029063">
    <property type="entry name" value="SAM-dependent_MTases_sf"/>
</dbReference>
<dbReference type="CDD" id="cd11572">
    <property type="entry name" value="RlmI_M_like"/>
    <property type="match status" value="1"/>
</dbReference>
<evidence type="ECO:0000313" key="10">
    <source>
        <dbReference type="EMBL" id="TJZ83704.1"/>
    </source>
</evidence>
<evidence type="ECO:0000256" key="1">
    <source>
        <dbReference type="ARBA" id="ARBA00004496"/>
    </source>
</evidence>
<dbReference type="Gene3D" id="2.30.130.10">
    <property type="entry name" value="PUA domain"/>
    <property type="match status" value="1"/>
</dbReference>
<dbReference type="NCBIfam" id="NF046099">
    <property type="entry name" value="RSP_2647_MTase"/>
    <property type="match status" value="1"/>
</dbReference>
<dbReference type="Gene3D" id="3.40.50.150">
    <property type="entry name" value="Vaccinia Virus protein VP39"/>
    <property type="match status" value="1"/>
</dbReference>
<evidence type="ECO:0000259" key="9">
    <source>
        <dbReference type="Pfam" id="PF17785"/>
    </source>
</evidence>
<keyword evidence="3 10" id="KW-0489">Methyltransferase</keyword>
<comment type="subcellular location">
    <subcellularLocation>
        <location evidence="1">Cytoplasm</location>
    </subcellularLocation>
</comment>
<dbReference type="Gene3D" id="3.30.750.80">
    <property type="entry name" value="RNA methyltransferase domain (HRMD) like"/>
    <property type="match status" value="1"/>
</dbReference>
<dbReference type="RefSeq" id="WP_136856907.1">
    <property type="nucleotide sequence ID" value="NZ_SUNH01000015.1"/>
</dbReference>
<organism evidence="10 11">
    <name type="scientific">Paracoccus hibiscisoli</name>
    <dbReference type="NCBI Taxonomy" id="2023261"/>
    <lineage>
        <taxon>Bacteria</taxon>
        <taxon>Pseudomonadati</taxon>
        <taxon>Pseudomonadota</taxon>
        <taxon>Alphaproteobacteria</taxon>
        <taxon>Rhodobacterales</taxon>
        <taxon>Paracoccaceae</taxon>
        <taxon>Paracoccus</taxon>
    </lineage>
</organism>
<dbReference type="Proteomes" id="UP000306223">
    <property type="component" value="Unassembled WGS sequence"/>
</dbReference>
<dbReference type="PANTHER" id="PTHR42873:SF1">
    <property type="entry name" value="S-ADENOSYLMETHIONINE-DEPENDENT METHYLTRANSFERASE DOMAIN-CONTAINING PROTEIN"/>
    <property type="match status" value="1"/>
</dbReference>
<dbReference type="InterPro" id="IPR015947">
    <property type="entry name" value="PUA-like_sf"/>
</dbReference>
<evidence type="ECO:0000256" key="4">
    <source>
        <dbReference type="ARBA" id="ARBA00022679"/>
    </source>
</evidence>
<feature type="region of interest" description="Disordered" evidence="7">
    <location>
        <begin position="1"/>
        <end position="20"/>
    </location>
</feature>
<name>A0A4U0R6F1_9RHOB</name>
<reference evidence="10 11" key="1">
    <citation type="submission" date="2019-04" db="EMBL/GenBank/DDBJ databases">
        <authorList>
            <person name="Li J."/>
        </authorList>
    </citation>
    <scope>NUCLEOTIDE SEQUENCE [LARGE SCALE GENOMIC DNA]</scope>
    <source>
        <strain evidence="10 11">CCTCC AB2016182</strain>
    </source>
</reference>
<evidence type="ECO:0000256" key="3">
    <source>
        <dbReference type="ARBA" id="ARBA00022603"/>
    </source>
</evidence>
<dbReference type="SUPFAM" id="SSF53335">
    <property type="entry name" value="S-adenosyl-L-methionine-dependent methyltransferases"/>
    <property type="match status" value="1"/>
</dbReference>
<dbReference type="GO" id="GO:0008168">
    <property type="term" value="F:methyltransferase activity"/>
    <property type="evidence" value="ECO:0007669"/>
    <property type="project" value="UniProtKB-KW"/>
</dbReference>
<dbReference type="PANTHER" id="PTHR42873">
    <property type="entry name" value="RIBOSOMAL RNA LARGE SUBUNIT METHYLTRANSFERASE"/>
    <property type="match status" value="1"/>
</dbReference>
<dbReference type="Pfam" id="PF17785">
    <property type="entry name" value="PUA_3"/>
    <property type="match status" value="1"/>
</dbReference>
<dbReference type="GO" id="GO:0003723">
    <property type="term" value="F:RNA binding"/>
    <property type="evidence" value="ECO:0007669"/>
    <property type="project" value="InterPro"/>
</dbReference>
<feature type="domain" description="S-adenosylmethionine-dependent methyltransferase" evidence="8">
    <location>
        <begin position="203"/>
        <end position="412"/>
    </location>
</feature>
<keyword evidence="4 10" id="KW-0808">Transferase</keyword>
<comment type="similarity">
    <text evidence="6">Belongs to the methyltransferase superfamily. RlmI family.</text>
</comment>
<dbReference type="EMBL" id="SUNH01000015">
    <property type="protein sequence ID" value="TJZ83704.1"/>
    <property type="molecule type" value="Genomic_DNA"/>
</dbReference>
<accession>A0A4U0R6F1</accession>
<dbReference type="Pfam" id="PF10672">
    <property type="entry name" value="Methyltrans_SAM"/>
    <property type="match status" value="1"/>
</dbReference>
<comment type="caution">
    <text evidence="10">The sequence shown here is derived from an EMBL/GenBank/DDBJ whole genome shotgun (WGS) entry which is preliminary data.</text>
</comment>
<dbReference type="AlphaFoldDB" id="A0A4U0R6F1"/>
<evidence type="ECO:0000259" key="8">
    <source>
        <dbReference type="Pfam" id="PF10672"/>
    </source>
</evidence>
<evidence type="ECO:0000256" key="6">
    <source>
        <dbReference type="ARBA" id="ARBA00038091"/>
    </source>
</evidence>
<dbReference type="InterPro" id="IPR041532">
    <property type="entry name" value="RlmI-like_PUA"/>
</dbReference>
<keyword evidence="2" id="KW-0963">Cytoplasm</keyword>
<gene>
    <name evidence="10" type="ORF">FA740_11410</name>
</gene>
<dbReference type="CDD" id="cd02440">
    <property type="entry name" value="AdoMet_MTases"/>
    <property type="match status" value="1"/>
</dbReference>
<evidence type="ECO:0000256" key="5">
    <source>
        <dbReference type="ARBA" id="ARBA00022691"/>
    </source>
</evidence>
<proteinExistence type="inferred from homology"/>
<evidence type="ECO:0000313" key="11">
    <source>
        <dbReference type="Proteomes" id="UP000306223"/>
    </source>
</evidence>
<dbReference type="GO" id="GO:0005737">
    <property type="term" value="C:cytoplasm"/>
    <property type="evidence" value="ECO:0007669"/>
    <property type="project" value="UniProtKB-SubCell"/>
</dbReference>
<keyword evidence="11" id="KW-1185">Reference proteome</keyword>
<dbReference type="SUPFAM" id="SSF88697">
    <property type="entry name" value="PUA domain-like"/>
    <property type="match status" value="1"/>
</dbReference>
<dbReference type="OrthoDB" id="9805492at2"/>
<evidence type="ECO:0000256" key="7">
    <source>
        <dbReference type="SAM" id="MobiDB-lite"/>
    </source>
</evidence>
<dbReference type="InterPro" id="IPR019614">
    <property type="entry name" value="SAM-dep_methyl-trfase"/>
</dbReference>
<feature type="domain" description="RlmI-like PUA" evidence="9">
    <location>
        <begin position="26"/>
        <end position="89"/>
    </location>
</feature>
<keyword evidence="5" id="KW-0949">S-adenosyl-L-methionine</keyword>
<sequence length="414" mass="43990">MSELHPADDHSDQPVTHPNDRAVIRLRPKSKPQAIRHGFPWVFADEAVLDRRTKALPPGGLAVLEDAERQPLGLVTVNPVSKIIARVMDTDPGAVIDGAWLRARLTRALQMRARIYDEPFYRLVHAEADGLPGLVIDRFGDAAVIQPNAAWADGMVEEIADALIDVTGVTTVVVNGQGRSRGLEGLAERLEVIRGTAPEAPVQVRMNGATYLADLMGGQKTGLFFDQRPNHAFTQTLVDGGEVLDVFSHVGGFGLAALAAGADRALCIDGSAPALELARGGAAAMGATDRLETRQSDAFDALEALAAEGRTFDVVVCDPPAFAPSKPALEKGLRAYERVAKMAAPLVAPGGYLVLCSCSHAADLTAFRNASARGIGRGGRRSVLIHTGQAGPDHPTLPQLAETGYLKALFFRLD</sequence>
<evidence type="ECO:0000256" key="2">
    <source>
        <dbReference type="ARBA" id="ARBA00022490"/>
    </source>
</evidence>
<dbReference type="GO" id="GO:0032259">
    <property type="term" value="P:methylation"/>
    <property type="evidence" value="ECO:0007669"/>
    <property type="project" value="UniProtKB-KW"/>
</dbReference>